<accession>A0ABP0JLZ4</accession>
<dbReference type="PANTHER" id="PTHR45942">
    <property type="entry name" value="PROTEIN PHOSPATASE 3 REGULATORY SUBUNIT B ALPHA ISOFORM TYPE 1"/>
    <property type="match status" value="1"/>
</dbReference>
<dbReference type="SMART" id="SM00054">
    <property type="entry name" value="EFh"/>
    <property type="match status" value="5"/>
</dbReference>
<feature type="domain" description="EF-hand" evidence="6">
    <location>
        <begin position="277"/>
        <end position="312"/>
    </location>
</feature>
<evidence type="ECO:0000256" key="1">
    <source>
        <dbReference type="ARBA" id="ARBA00010994"/>
    </source>
</evidence>
<gene>
    <name evidence="7" type="ORF">CCMP2556_LOCUS12109</name>
</gene>
<evidence type="ECO:0000313" key="8">
    <source>
        <dbReference type="Proteomes" id="UP001642484"/>
    </source>
</evidence>
<dbReference type="InterPro" id="IPR011992">
    <property type="entry name" value="EF-hand-dom_pair"/>
</dbReference>
<dbReference type="Pfam" id="PF05517">
    <property type="entry name" value="p25-alpha"/>
    <property type="match status" value="1"/>
</dbReference>
<dbReference type="CDD" id="cd00051">
    <property type="entry name" value="EFh"/>
    <property type="match status" value="1"/>
</dbReference>
<organism evidence="7 8">
    <name type="scientific">Durusdinium trenchii</name>
    <dbReference type="NCBI Taxonomy" id="1381693"/>
    <lineage>
        <taxon>Eukaryota</taxon>
        <taxon>Sar</taxon>
        <taxon>Alveolata</taxon>
        <taxon>Dinophyceae</taxon>
        <taxon>Suessiales</taxon>
        <taxon>Symbiodiniaceae</taxon>
        <taxon>Durusdinium</taxon>
    </lineage>
</organism>
<dbReference type="EMBL" id="CAXAMN010005814">
    <property type="protein sequence ID" value="CAK9015462.1"/>
    <property type="molecule type" value="Genomic_DNA"/>
</dbReference>
<dbReference type="Pfam" id="PF13499">
    <property type="entry name" value="EF-hand_7"/>
    <property type="match status" value="2"/>
</dbReference>
<feature type="domain" description="EF-hand" evidence="6">
    <location>
        <begin position="365"/>
        <end position="397"/>
    </location>
</feature>
<keyword evidence="3" id="KW-0677">Repeat</keyword>
<dbReference type="InterPro" id="IPR002048">
    <property type="entry name" value="EF_hand_dom"/>
</dbReference>
<comment type="caution">
    <text evidence="7">The sequence shown here is derived from an EMBL/GenBank/DDBJ whole genome shotgun (WGS) entry which is preliminary data.</text>
</comment>
<dbReference type="PROSITE" id="PS00018">
    <property type="entry name" value="EF_HAND_1"/>
    <property type="match status" value="4"/>
</dbReference>
<evidence type="ECO:0000259" key="6">
    <source>
        <dbReference type="PROSITE" id="PS50222"/>
    </source>
</evidence>
<name>A0ABP0JLZ4_9DINO</name>
<dbReference type="SUPFAM" id="SSF47473">
    <property type="entry name" value="EF-hand"/>
    <property type="match status" value="2"/>
</dbReference>
<dbReference type="CDD" id="cd15898">
    <property type="entry name" value="EFh_PI-PLC"/>
    <property type="match status" value="1"/>
</dbReference>
<keyword evidence="4" id="KW-0106">Calcium</keyword>
<keyword evidence="8" id="KW-1185">Reference proteome</keyword>
<comment type="similarity">
    <text evidence="1">Belongs to the TPPP family.</text>
</comment>
<dbReference type="Gene3D" id="1.10.238.10">
    <property type="entry name" value="EF-hand"/>
    <property type="match status" value="3"/>
</dbReference>
<dbReference type="InterPro" id="IPR008907">
    <property type="entry name" value="TPP/p25"/>
</dbReference>
<evidence type="ECO:0000256" key="2">
    <source>
        <dbReference type="ARBA" id="ARBA00022723"/>
    </source>
</evidence>
<evidence type="ECO:0000256" key="3">
    <source>
        <dbReference type="ARBA" id="ARBA00022737"/>
    </source>
</evidence>
<feature type="region of interest" description="Disordered" evidence="5">
    <location>
        <begin position="503"/>
        <end position="527"/>
    </location>
</feature>
<feature type="domain" description="EF-hand" evidence="6">
    <location>
        <begin position="241"/>
        <end position="276"/>
    </location>
</feature>
<protein>
    <recommendedName>
        <fullName evidence="6">EF-hand domain-containing protein</fullName>
    </recommendedName>
</protein>
<sequence>MALTSGELGAELQWLLEFAGTDLVIEAILHHLAGQEMGHDVLLLRGAKSPSVSAGQRRLLFLGEDVGHWVYCEKDDGEWNSYKLMHQKPGTHQFCQSFAQIYMLANIIPSKEFGGTTAFELLKSLKEGPENYGSNVAVVARYWSSVLRELGKSKELEKWLLKELRHLGSLLHLPEMQKMLNDLAPNTSYKVLEKVLREIDGDDGDGKYTTPEFVTWLVGKGRNVHTQTHLLRSIVAATGDSLGARVSEIFDRFDVDGSGVLERHELMKVLRVLDSEITTSEIQRILQELDKSKDGKVSYKEFLSWLKEGEVVARKLASKLKAVTGPMREKRVKEAFDMYDLSGDGFLDMEEMRNAMGKMFLFNQEEVHKICNDLDTSNDGVISYKEFSNWMRRGTGSKEVLKGKTILAPIDSDGLDAVFYVFCGPGKTEMEMKDFVKFCRNTKITDATLPPAVAELIFNDHRVKEHGKRTLDFFEFGATLEQLAERKHVKVSDLHTVALLTGGPQAKLTPSKGGEPRLKGRRMRSRRVSRIQRDTKKLQPILQDKEGWRRDVDNAQLWKTFGLSTSAGRALRQIYGANVVPPPPEPPRMPSVCSLKLQKIQGALDCGTRLQPPGMSQSISLPSLRVSESPKASESLPLLSAGTRLVR</sequence>
<dbReference type="PROSITE" id="PS50222">
    <property type="entry name" value="EF_HAND_2"/>
    <property type="match status" value="4"/>
</dbReference>
<evidence type="ECO:0000313" key="7">
    <source>
        <dbReference type="EMBL" id="CAK9015462.1"/>
    </source>
</evidence>
<dbReference type="InterPro" id="IPR018247">
    <property type="entry name" value="EF_Hand_1_Ca_BS"/>
</dbReference>
<proteinExistence type="inferred from homology"/>
<reference evidence="7 8" key="1">
    <citation type="submission" date="2024-02" db="EMBL/GenBank/DDBJ databases">
        <authorList>
            <person name="Chen Y."/>
            <person name="Shah S."/>
            <person name="Dougan E. K."/>
            <person name="Thang M."/>
            <person name="Chan C."/>
        </authorList>
    </citation>
    <scope>NUCLEOTIDE SEQUENCE [LARGE SCALE GENOMIC DNA]</scope>
</reference>
<feature type="domain" description="EF-hand" evidence="6">
    <location>
        <begin position="327"/>
        <end position="362"/>
    </location>
</feature>
<evidence type="ECO:0000256" key="4">
    <source>
        <dbReference type="ARBA" id="ARBA00022837"/>
    </source>
</evidence>
<evidence type="ECO:0000256" key="5">
    <source>
        <dbReference type="SAM" id="MobiDB-lite"/>
    </source>
</evidence>
<keyword evidence="2" id="KW-0479">Metal-binding</keyword>
<dbReference type="Proteomes" id="UP001642484">
    <property type="component" value="Unassembled WGS sequence"/>
</dbReference>